<dbReference type="Pfam" id="PF12974">
    <property type="entry name" value="Phosphonate-bd"/>
    <property type="match status" value="1"/>
</dbReference>
<dbReference type="SUPFAM" id="SSF53850">
    <property type="entry name" value="Periplasmic binding protein-like II"/>
    <property type="match status" value="1"/>
</dbReference>
<dbReference type="AlphaFoldDB" id="A0A1Z4J901"/>
<dbReference type="Gene3D" id="3.40.190.10">
    <property type="entry name" value="Periplasmic binding protein-like II"/>
    <property type="match status" value="2"/>
</dbReference>
<dbReference type="PANTHER" id="PTHR35841:SF1">
    <property type="entry name" value="PHOSPHONATES-BINDING PERIPLASMIC PROTEIN"/>
    <property type="match status" value="1"/>
</dbReference>
<reference evidence="1 2" key="1">
    <citation type="submission" date="2017-06" db="EMBL/GenBank/DDBJ databases">
        <title>Genome sequencing of cyanobaciteial culture collection at National Institute for Environmental Studies (NIES).</title>
        <authorList>
            <person name="Hirose Y."/>
            <person name="Shimura Y."/>
            <person name="Fujisawa T."/>
            <person name="Nakamura Y."/>
            <person name="Kawachi M."/>
        </authorList>
    </citation>
    <scope>NUCLEOTIDE SEQUENCE [LARGE SCALE GENOMIC DNA]</scope>
    <source>
        <strain evidence="1 2">NIES-2135</strain>
    </source>
</reference>
<dbReference type="PANTHER" id="PTHR35841">
    <property type="entry name" value="PHOSPHONATES-BINDING PERIPLASMIC PROTEIN"/>
    <property type="match status" value="1"/>
</dbReference>
<sequence length="264" mass="29811">MSFHAISYLAPNWLEFYQAVTLYLGRVLGCQADLMVGECDPLKDSRLYEDAIDLAFICGLPFVRYGRIRPRQFSAIAAPVMQAERYQNTPIYFSDIIVHAESSFQTFSDLANSTVCYNDPGSNSGYYLLRDRLLQEQRPQFFKHAIQSGSHQRSIRWVIERKADCAAIDSTVLEREFRVFPELAHHVKIIESSRACPMPPIVVATHLGDPVIEKIQSALLHPDSELSAAMTAMQIQRFAAVTTEDYAAIADLYDDVTNSCFSQL</sequence>
<evidence type="ECO:0000313" key="2">
    <source>
        <dbReference type="Proteomes" id="UP000217895"/>
    </source>
</evidence>
<keyword evidence="2" id="KW-1185">Reference proteome</keyword>
<proteinExistence type="predicted"/>
<organism evidence="1 2">
    <name type="scientific">Leptolyngbya boryana NIES-2135</name>
    <dbReference type="NCBI Taxonomy" id="1973484"/>
    <lineage>
        <taxon>Bacteria</taxon>
        <taxon>Bacillati</taxon>
        <taxon>Cyanobacteriota</taxon>
        <taxon>Cyanophyceae</taxon>
        <taxon>Leptolyngbyales</taxon>
        <taxon>Leptolyngbyaceae</taxon>
        <taxon>Leptolyngbya group</taxon>
        <taxon>Leptolyngbya</taxon>
    </lineage>
</organism>
<protein>
    <submittedName>
        <fullName evidence="1">ABC-type phosphate/phosphonate transport system periplasmic component-like protein</fullName>
    </submittedName>
</protein>
<gene>
    <name evidence="1" type="ORF">NIES2135_00380</name>
</gene>
<evidence type="ECO:0000313" key="1">
    <source>
        <dbReference type="EMBL" id="BAY53236.1"/>
    </source>
</evidence>
<dbReference type="Proteomes" id="UP000217895">
    <property type="component" value="Chromosome"/>
</dbReference>
<dbReference type="EMBL" id="AP018203">
    <property type="protein sequence ID" value="BAY53236.1"/>
    <property type="molecule type" value="Genomic_DNA"/>
</dbReference>
<name>A0A1Z4J901_LEPBY</name>
<accession>A0A1Z4J901</accession>